<evidence type="ECO:0000259" key="13">
    <source>
        <dbReference type="Pfam" id="PF02771"/>
    </source>
</evidence>
<accession>A0A3A5H863</accession>
<evidence type="ECO:0000256" key="4">
    <source>
        <dbReference type="ARBA" id="ARBA00022630"/>
    </source>
</evidence>
<dbReference type="PROSITE" id="PS00073">
    <property type="entry name" value="ACYL_COA_DH_2"/>
    <property type="match status" value="1"/>
</dbReference>
<dbReference type="AlphaFoldDB" id="A0A3A5H863"/>
<dbReference type="FunFam" id="2.40.110.10:FF:000002">
    <property type="entry name" value="Acyl-CoA dehydrogenase fadE12"/>
    <property type="match status" value="1"/>
</dbReference>
<evidence type="ECO:0000256" key="8">
    <source>
        <dbReference type="ARBA" id="ARBA00040394"/>
    </source>
</evidence>
<dbReference type="Proteomes" id="UP000276542">
    <property type="component" value="Unassembled WGS sequence"/>
</dbReference>
<dbReference type="Gene3D" id="1.20.140.10">
    <property type="entry name" value="Butyryl-CoA Dehydrogenase, subunit A, domain 3"/>
    <property type="match status" value="1"/>
</dbReference>
<dbReference type="Pfam" id="PF02770">
    <property type="entry name" value="Acyl-CoA_dh_M"/>
    <property type="match status" value="1"/>
</dbReference>
<dbReference type="FunFam" id="1.20.140.10:FF:000001">
    <property type="entry name" value="Acyl-CoA dehydrogenase"/>
    <property type="match status" value="1"/>
</dbReference>
<dbReference type="OrthoDB" id="142556at2"/>
<keyword evidence="5 10" id="KW-0274">FAD</keyword>
<dbReference type="InterPro" id="IPR037069">
    <property type="entry name" value="AcylCoA_DH/ox_N_sf"/>
</dbReference>
<dbReference type="InterPro" id="IPR006089">
    <property type="entry name" value="Acyl-CoA_DH_CS"/>
</dbReference>
<organism evidence="14 15">
    <name type="scientific">Nocardioides cavernaquae</name>
    <dbReference type="NCBI Taxonomy" id="2321396"/>
    <lineage>
        <taxon>Bacteria</taxon>
        <taxon>Bacillati</taxon>
        <taxon>Actinomycetota</taxon>
        <taxon>Actinomycetes</taxon>
        <taxon>Propionibacteriales</taxon>
        <taxon>Nocardioidaceae</taxon>
        <taxon>Nocardioides</taxon>
    </lineage>
</organism>
<dbReference type="InterPro" id="IPR006091">
    <property type="entry name" value="Acyl-CoA_Oxase/DH_mid-dom"/>
</dbReference>
<dbReference type="GO" id="GO:0003995">
    <property type="term" value="F:acyl-CoA dehydrogenase activity"/>
    <property type="evidence" value="ECO:0007669"/>
    <property type="project" value="InterPro"/>
</dbReference>
<comment type="cofactor">
    <cofactor evidence="1 10">
        <name>FAD</name>
        <dbReference type="ChEBI" id="CHEBI:57692"/>
    </cofactor>
</comment>
<dbReference type="InterPro" id="IPR009075">
    <property type="entry name" value="AcylCo_DH/oxidase_C"/>
</dbReference>
<keyword evidence="4 10" id="KW-0285">Flavoprotein</keyword>
<evidence type="ECO:0000313" key="14">
    <source>
        <dbReference type="EMBL" id="RJS46829.1"/>
    </source>
</evidence>
<dbReference type="EMBL" id="QYRP01000002">
    <property type="protein sequence ID" value="RJS46829.1"/>
    <property type="molecule type" value="Genomic_DNA"/>
</dbReference>
<evidence type="ECO:0000256" key="7">
    <source>
        <dbReference type="ARBA" id="ARBA00037085"/>
    </source>
</evidence>
<evidence type="ECO:0000256" key="1">
    <source>
        <dbReference type="ARBA" id="ARBA00001974"/>
    </source>
</evidence>
<dbReference type="GO" id="GO:0005737">
    <property type="term" value="C:cytoplasm"/>
    <property type="evidence" value="ECO:0007669"/>
    <property type="project" value="TreeGrafter"/>
</dbReference>
<evidence type="ECO:0000313" key="15">
    <source>
        <dbReference type="Proteomes" id="UP000276542"/>
    </source>
</evidence>
<dbReference type="RefSeq" id="WP_120060800.1">
    <property type="nucleotide sequence ID" value="NZ_QYRP01000002.1"/>
</dbReference>
<evidence type="ECO:0000259" key="11">
    <source>
        <dbReference type="Pfam" id="PF00441"/>
    </source>
</evidence>
<name>A0A3A5H863_9ACTN</name>
<dbReference type="Gene3D" id="2.40.110.10">
    <property type="entry name" value="Butyryl-CoA Dehydrogenase, subunit A, domain 2"/>
    <property type="match status" value="1"/>
</dbReference>
<comment type="caution">
    <text evidence="14">The sequence shown here is derived from an EMBL/GenBank/DDBJ whole genome shotgun (WGS) entry which is preliminary data.</text>
</comment>
<dbReference type="PANTHER" id="PTHR48083:SF20">
    <property type="entry name" value="LONG-CHAIN SPECIFIC ACYL-COA DEHYDROGENASE, MITOCHONDRIAL"/>
    <property type="match status" value="1"/>
</dbReference>
<dbReference type="GO" id="GO:0033539">
    <property type="term" value="P:fatty acid beta-oxidation using acyl-CoA dehydrogenase"/>
    <property type="evidence" value="ECO:0007669"/>
    <property type="project" value="TreeGrafter"/>
</dbReference>
<evidence type="ECO:0000256" key="10">
    <source>
        <dbReference type="RuleBase" id="RU362125"/>
    </source>
</evidence>
<gene>
    <name evidence="14" type="ORF">D4739_11805</name>
</gene>
<dbReference type="InterPro" id="IPR013786">
    <property type="entry name" value="AcylCoA_DH/ox_N"/>
</dbReference>
<evidence type="ECO:0000256" key="3">
    <source>
        <dbReference type="ARBA" id="ARBA00009347"/>
    </source>
</evidence>
<feature type="domain" description="Acyl-CoA oxidase/dehydrogenase middle" evidence="12">
    <location>
        <begin position="124"/>
        <end position="218"/>
    </location>
</feature>
<dbReference type="Pfam" id="PF00441">
    <property type="entry name" value="Acyl-CoA_dh_1"/>
    <property type="match status" value="1"/>
</dbReference>
<dbReference type="SUPFAM" id="SSF47203">
    <property type="entry name" value="Acyl-CoA dehydrogenase C-terminal domain-like"/>
    <property type="match status" value="1"/>
</dbReference>
<dbReference type="PROSITE" id="PS00072">
    <property type="entry name" value="ACYL_COA_DH_1"/>
    <property type="match status" value="1"/>
</dbReference>
<dbReference type="Pfam" id="PF02771">
    <property type="entry name" value="Acyl-CoA_dh_N"/>
    <property type="match status" value="1"/>
</dbReference>
<feature type="domain" description="Acyl-CoA dehydrogenase/oxidase C-terminal" evidence="11">
    <location>
        <begin position="230"/>
        <end position="378"/>
    </location>
</feature>
<comment type="similarity">
    <text evidence="3 10">Belongs to the acyl-CoA dehydrogenase family.</text>
</comment>
<feature type="domain" description="Acyl-CoA dehydrogenase/oxidase N-terminal" evidence="13">
    <location>
        <begin position="8"/>
        <end position="120"/>
    </location>
</feature>
<dbReference type="InterPro" id="IPR050741">
    <property type="entry name" value="Acyl-CoA_dehydrogenase"/>
</dbReference>
<dbReference type="GO" id="GO:0050660">
    <property type="term" value="F:flavin adenine dinucleotide binding"/>
    <property type="evidence" value="ECO:0007669"/>
    <property type="project" value="InterPro"/>
</dbReference>
<proteinExistence type="inferred from homology"/>
<comment type="pathway">
    <text evidence="2">Siderophore biosynthesis; mycobactin biosynthesis.</text>
</comment>
<dbReference type="Gene3D" id="1.10.540.10">
    <property type="entry name" value="Acyl-CoA dehydrogenase/oxidase, N-terminal domain"/>
    <property type="match status" value="1"/>
</dbReference>
<evidence type="ECO:0000256" key="6">
    <source>
        <dbReference type="ARBA" id="ARBA00023002"/>
    </source>
</evidence>
<evidence type="ECO:0000259" key="12">
    <source>
        <dbReference type="Pfam" id="PF02770"/>
    </source>
</evidence>
<dbReference type="InterPro" id="IPR009100">
    <property type="entry name" value="AcylCoA_DH/oxidase_NM_dom_sf"/>
</dbReference>
<evidence type="ECO:0000256" key="5">
    <source>
        <dbReference type="ARBA" id="ARBA00022827"/>
    </source>
</evidence>
<dbReference type="PANTHER" id="PTHR48083">
    <property type="entry name" value="MEDIUM-CHAIN SPECIFIC ACYL-COA DEHYDROGENASE, MITOCHONDRIAL-RELATED"/>
    <property type="match status" value="1"/>
</dbReference>
<dbReference type="InterPro" id="IPR046373">
    <property type="entry name" value="Acyl-CoA_Oxase/DH_mid-dom_sf"/>
</dbReference>
<comment type="function">
    <text evidence="7">Catalyzes the dehydrogenation at the alpha-beta position of ACP-bound acyl chains. This results in the introduction of a double bond in the lipidic chain, which is further transferred to the epsilon-amino group of lysine residue in the mycobactin core by MbtK.</text>
</comment>
<evidence type="ECO:0000256" key="9">
    <source>
        <dbReference type="ARBA" id="ARBA00042660"/>
    </source>
</evidence>
<keyword evidence="6 10" id="KW-0560">Oxidoreductase</keyword>
<sequence>MERNIFEAEHDDYRRSVRAFMEREVVPNYPDWEKAGIVPKSLFTGLADLGLNAAVPEEFGGAGIKDFRYNAIAIEEGAYAGVGPALLGPTLHSDICMPYLLELTTDEQKHRWLPKVASGEFVVAIAMTEPGAGSDLSGIRTKAVRDGDDYVVDGAKTFITNGINADLVILVVRTGEHPHRGLSLIVVEDGTPGFSRGRNLEKVGMHAQDTAELIFESCRVPIANLLGKEGEGFFGLTNNLPQERLNIAIGAIAGAQAALDQTMQYVRDRKAFGKPIGNLQTIKHRLALLVTEVEITQTYVDRCILALNAGTLSVEDAAKAKLWSTELQGRVVDACVQLHGGYGYMLEYPIARAYIDNRIQRIYGGTSEIMTEIIGRSLNLG</sequence>
<reference evidence="15" key="1">
    <citation type="submission" date="2018-09" db="EMBL/GenBank/DDBJ databases">
        <authorList>
            <person name="Zhu H."/>
        </authorList>
    </citation>
    <scope>NUCLEOTIDE SEQUENCE [LARGE SCALE GENOMIC DNA]</scope>
    <source>
        <strain evidence="15">K1W22B-1</strain>
    </source>
</reference>
<protein>
    <recommendedName>
        <fullName evidence="8">Acyl-[acyl-carrier-protein] dehydrogenase MbtN</fullName>
    </recommendedName>
    <alternativeName>
        <fullName evidence="9">Mycobactin synthase protein N</fullName>
    </alternativeName>
</protein>
<dbReference type="InterPro" id="IPR036250">
    <property type="entry name" value="AcylCo_DH-like_C"/>
</dbReference>
<evidence type="ECO:0000256" key="2">
    <source>
        <dbReference type="ARBA" id="ARBA00005102"/>
    </source>
</evidence>
<dbReference type="SUPFAM" id="SSF56645">
    <property type="entry name" value="Acyl-CoA dehydrogenase NM domain-like"/>
    <property type="match status" value="1"/>
</dbReference>
<keyword evidence="15" id="KW-1185">Reference proteome</keyword>